<evidence type="ECO:0000313" key="2">
    <source>
        <dbReference type="Proteomes" id="UP000343317"/>
    </source>
</evidence>
<dbReference type="EMBL" id="CABPSM010000008">
    <property type="protein sequence ID" value="VVE16578.1"/>
    <property type="molecule type" value="Genomic_DNA"/>
</dbReference>
<sequence>MSDTNVVLSSDDLRALKAQAVAAKSAARACELGALRNAYAVAFSECADTERRTHGRVLHDAADHFAALGRMASAQKAMRLAALMVGGK</sequence>
<evidence type="ECO:0000313" key="1">
    <source>
        <dbReference type="EMBL" id="VVE16578.1"/>
    </source>
</evidence>
<dbReference type="AlphaFoldDB" id="A0A5E4VVZ5"/>
<accession>A0A5E4VVZ5</accession>
<reference evidence="1 2" key="1">
    <citation type="submission" date="2019-08" db="EMBL/GenBank/DDBJ databases">
        <authorList>
            <person name="Peeters C."/>
        </authorList>
    </citation>
    <scope>NUCLEOTIDE SEQUENCE [LARGE SCALE GENOMIC DNA]</scope>
    <source>
        <strain evidence="1 2">LMG 31112</strain>
    </source>
</reference>
<gene>
    <name evidence="1" type="ORF">PHO31112_02904</name>
</gene>
<name>A0A5E4VVZ5_9BURK</name>
<dbReference type="Proteomes" id="UP000343317">
    <property type="component" value="Unassembled WGS sequence"/>
</dbReference>
<protein>
    <submittedName>
        <fullName evidence="1">Uncharacterized protein</fullName>
    </submittedName>
</protein>
<proteinExistence type="predicted"/>
<keyword evidence="2" id="KW-1185">Reference proteome</keyword>
<dbReference type="RefSeq" id="WP_150621148.1">
    <property type="nucleotide sequence ID" value="NZ_CABPSM010000008.1"/>
</dbReference>
<organism evidence="1 2">
    <name type="scientific">Pandoraea horticolens</name>
    <dbReference type="NCBI Taxonomy" id="2508298"/>
    <lineage>
        <taxon>Bacteria</taxon>
        <taxon>Pseudomonadati</taxon>
        <taxon>Pseudomonadota</taxon>
        <taxon>Betaproteobacteria</taxon>
        <taxon>Burkholderiales</taxon>
        <taxon>Burkholderiaceae</taxon>
        <taxon>Pandoraea</taxon>
    </lineage>
</organism>